<reference evidence="2" key="1">
    <citation type="journal article" date="2013" name="Nature">
        <title>Draft genome of the wheat A-genome progenitor Triticum urartu.</title>
        <authorList>
            <person name="Ling H.Q."/>
            <person name="Zhao S."/>
            <person name="Liu D."/>
            <person name="Wang J."/>
            <person name="Sun H."/>
            <person name="Zhang C."/>
            <person name="Fan H."/>
            <person name="Li D."/>
            <person name="Dong L."/>
            <person name="Tao Y."/>
            <person name="Gao C."/>
            <person name="Wu H."/>
            <person name="Li Y."/>
            <person name="Cui Y."/>
            <person name="Guo X."/>
            <person name="Zheng S."/>
            <person name="Wang B."/>
            <person name="Yu K."/>
            <person name="Liang Q."/>
            <person name="Yang W."/>
            <person name="Lou X."/>
            <person name="Chen J."/>
            <person name="Feng M."/>
            <person name="Jian J."/>
            <person name="Zhang X."/>
            <person name="Luo G."/>
            <person name="Jiang Y."/>
            <person name="Liu J."/>
            <person name="Wang Z."/>
            <person name="Sha Y."/>
            <person name="Zhang B."/>
            <person name="Wu H."/>
            <person name="Tang D."/>
            <person name="Shen Q."/>
            <person name="Xue P."/>
            <person name="Zou S."/>
            <person name="Wang X."/>
            <person name="Liu X."/>
            <person name="Wang F."/>
            <person name="Yang Y."/>
            <person name="An X."/>
            <person name="Dong Z."/>
            <person name="Zhang K."/>
            <person name="Zhang X."/>
            <person name="Luo M.C."/>
            <person name="Dvorak J."/>
            <person name="Tong Y."/>
            <person name="Wang J."/>
            <person name="Yang H."/>
            <person name="Li Z."/>
            <person name="Wang D."/>
            <person name="Zhang A."/>
            <person name="Wang J."/>
        </authorList>
    </citation>
    <scope>NUCLEOTIDE SEQUENCE</scope>
    <source>
        <strain evidence="2">cv. G1812</strain>
    </source>
</reference>
<organism evidence="1 2">
    <name type="scientific">Triticum urartu</name>
    <name type="common">Red wild einkorn</name>
    <name type="synonym">Crithodium urartu</name>
    <dbReference type="NCBI Taxonomy" id="4572"/>
    <lineage>
        <taxon>Eukaryota</taxon>
        <taxon>Viridiplantae</taxon>
        <taxon>Streptophyta</taxon>
        <taxon>Embryophyta</taxon>
        <taxon>Tracheophyta</taxon>
        <taxon>Spermatophyta</taxon>
        <taxon>Magnoliopsida</taxon>
        <taxon>Liliopsida</taxon>
        <taxon>Poales</taxon>
        <taxon>Poaceae</taxon>
        <taxon>BOP clade</taxon>
        <taxon>Pooideae</taxon>
        <taxon>Triticodae</taxon>
        <taxon>Triticeae</taxon>
        <taxon>Triticinae</taxon>
        <taxon>Triticum</taxon>
    </lineage>
</organism>
<dbReference type="Proteomes" id="UP000015106">
    <property type="component" value="Chromosome 1"/>
</dbReference>
<sequence length="127" mass="13436">MRCAGEATVMLVVDASAVFHRHPAAPSDAALPRDERHGCRSAGIEPRARRCHGHGGLQGEADTHTASSCSLCLTANSCSLCLTASSCSTMTSTDAHTGLYEALELRDGGFDYLGKGVSKVPFWKQLE</sequence>
<reference evidence="1" key="3">
    <citation type="submission" date="2022-06" db="UniProtKB">
        <authorList>
            <consortium name="EnsemblPlants"/>
        </authorList>
    </citation>
    <scope>IDENTIFICATION</scope>
</reference>
<dbReference type="Gramene" id="TuG1812G0100001902.01.T01">
    <property type="protein sequence ID" value="TuG1812G0100001902.01.T01"/>
    <property type="gene ID" value="TuG1812G0100001902.01"/>
</dbReference>
<evidence type="ECO:0000313" key="1">
    <source>
        <dbReference type="EnsemblPlants" id="TuG1812G0100001902.01.T01"/>
    </source>
</evidence>
<evidence type="ECO:0000313" key="2">
    <source>
        <dbReference type="Proteomes" id="UP000015106"/>
    </source>
</evidence>
<name>A0A8R7JYQ0_TRIUA</name>
<accession>A0A8R7JYQ0</accession>
<proteinExistence type="predicted"/>
<dbReference type="AlphaFoldDB" id="A0A8R7JYQ0"/>
<keyword evidence="2" id="KW-1185">Reference proteome</keyword>
<reference evidence="1" key="2">
    <citation type="submission" date="2018-03" db="EMBL/GenBank/DDBJ databases">
        <title>The Triticum urartu genome reveals the dynamic nature of wheat genome evolution.</title>
        <authorList>
            <person name="Ling H."/>
            <person name="Ma B."/>
            <person name="Shi X."/>
            <person name="Liu H."/>
            <person name="Dong L."/>
            <person name="Sun H."/>
            <person name="Cao Y."/>
            <person name="Gao Q."/>
            <person name="Zheng S."/>
            <person name="Li Y."/>
            <person name="Yu Y."/>
            <person name="Du H."/>
            <person name="Qi M."/>
            <person name="Li Y."/>
            <person name="Yu H."/>
            <person name="Cui Y."/>
            <person name="Wang N."/>
            <person name="Chen C."/>
            <person name="Wu H."/>
            <person name="Zhao Y."/>
            <person name="Zhang J."/>
            <person name="Li Y."/>
            <person name="Zhou W."/>
            <person name="Zhang B."/>
            <person name="Hu W."/>
            <person name="Eijk M."/>
            <person name="Tang J."/>
            <person name="Witsenboer H."/>
            <person name="Zhao S."/>
            <person name="Li Z."/>
            <person name="Zhang A."/>
            <person name="Wang D."/>
            <person name="Liang C."/>
        </authorList>
    </citation>
    <scope>NUCLEOTIDE SEQUENCE [LARGE SCALE GENOMIC DNA]</scope>
    <source>
        <strain evidence="1">cv. G1812</strain>
    </source>
</reference>
<protein>
    <submittedName>
        <fullName evidence="1">Uncharacterized protein</fullName>
    </submittedName>
</protein>
<dbReference type="EnsemblPlants" id="TuG1812G0100001902.01.T01">
    <property type="protein sequence ID" value="TuG1812G0100001902.01.T01"/>
    <property type="gene ID" value="TuG1812G0100001902.01"/>
</dbReference>